<dbReference type="AlphaFoldDB" id="A0A4C1U3I1"/>
<evidence type="ECO:0000313" key="2">
    <source>
        <dbReference type="Proteomes" id="UP000299102"/>
    </source>
</evidence>
<accession>A0A4C1U3I1</accession>
<organism evidence="1 2">
    <name type="scientific">Eumeta variegata</name>
    <name type="common">Bagworm moth</name>
    <name type="synonym">Eumeta japonica</name>
    <dbReference type="NCBI Taxonomy" id="151549"/>
    <lineage>
        <taxon>Eukaryota</taxon>
        <taxon>Metazoa</taxon>
        <taxon>Ecdysozoa</taxon>
        <taxon>Arthropoda</taxon>
        <taxon>Hexapoda</taxon>
        <taxon>Insecta</taxon>
        <taxon>Pterygota</taxon>
        <taxon>Neoptera</taxon>
        <taxon>Endopterygota</taxon>
        <taxon>Lepidoptera</taxon>
        <taxon>Glossata</taxon>
        <taxon>Ditrysia</taxon>
        <taxon>Tineoidea</taxon>
        <taxon>Psychidae</taxon>
        <taxon>Oiketicinae</taxon>
        <taxon>Eumeta</taxon>
    </lineage>
</organism>
<evidence type="ECO:0000313" key="1">
    <source>
        <dbReference type="EMBL" id="GBP20945.1"/>
    </source>
</evidence>
<gene>
    <name evidence="1" type="ORF">EVAR_9515_1</name>
</gene>
<proteinExistence type="predicted"/>
<dbReference type="Proteomes" id="UP000299102">
    <property type="component" value="Unassembled WGS sequence"/>
</dbReference>
<name>A0A4C1U3I1_EUMVA</name>
<protein>
    <submittedName>
        <fullName evidence="1">Uncharacterized protein</fullName>
    </submittedName>
</protein>
<reference evidence="1 2" key="1">
    <citation type="journal article" date="2019" name="Commun. Biol.">
        <title>The bagworm genome reveals a unique fibroin gene that provides high tensile strength.</title>
        <authorList>
            <person name="Kono N."/>
            <person name="Nakamura H."/>
            <person name="Ohtoshi R."/>
            <person name="Tomita M."/>
            <person name="Numata K."/>
            <person name="Arakawa K."/>
        </authorList>
    </citation>
    <scope>NUCLEOTIDE SEQUENCE [LARGE SCALE GENOMIC DNA]</scope>
</reference>
<dbReference type="EMBL" id="BGZK01000124">
    <property type="protein sequence ID" value="GBP20945.1"/>
    <property type="molecule type" value="Genomic_DNA"/>
</dbReference>
<keyword evidence="2" id="KW-1185">Reference proteome</keyword>
<sequence>MRVNFDPLGAEPSTQLIDGTLKVESPPTTLGNSLREACVNMEYFGSFIYVHWNVSWNGGRVVGVLPSKLKDLAGLGSRQGQTDRRTFDSSQIKSLPSCLGEHV</sequence>
<comment type="caution">
    <text evidence="1">The sequence shown here is derived from an EMBL/GenBank/DDBJ whole genome shotgun (WGS) entry which is preliminary data.</text>
</comment>